<reference evidence="1 2" key="1">
    <citation type="journal article" date="2018" name="PLoS Genet.">
        <title>Population sequencing reveals clonal diversity and ancestral inbreeding in the grapevine cultivar Chardonnay.</title>
        <authorList>
            <person name="Roach M.J."/>
            <person name="Johnson D.L."/>
            <person name="Bohlmann J."/>
            <person name="van Vuuren H.J."/>
            <person name="Jones S.J."/>
            <person name="Pretorius I.S."/>
            <person name="Schmidt S.A."/>
            <person name="Borneman A.R."/>
        </authorList>
    </citation>
    <scope>NUCLEOTIDE SEQUENCE [LARGE SCALE GENOMIC DNA]</scope>
    <source>
        <strain evidence="2">cv. Chardonnay</strain>
        <tissue evidence="1">Leaf</tissue>
    </source>
</reference>
<protein>
    <recommendedName>
        <fullName evidence="3">Retrotransposon gag domain-containing protein</fullName>
    </recommendedName>
</protein>
<dbReference type="EMBL" id="QGNW01000250">
    <property type="protein sequence ID" value="RVW81676.1"/>
    <property type="molecule type" value="Genomic_DNA"/>
</dbReference>
<proteinExistence type="predicted"/>
<dbReference type="AlphaFoldDB" id="A0A438HB51"/>
<organism evidence="1 2">
    <name type="scientific">Vitis vinifera</name>
    <name type="common">Grape</name>
    <dbReference type="NCBI Taxonomy" id="29760"/>
    <lineage>
        <taxon>Eukaryota</taxon>
        <taxon>Viridiplantae</taxon>
        <taxon>Streptophyta</taxon>
        <taxon>Embryophyta</taxon>
        <taxon>Tracheophyta</taxon>
        <taxon>Spermatophyta</taxon>
        <taxon>Magnoliopsida</taxon>
        <taxon>eudicotyledons</taxon>
        <taxon>Gunneridae</taxon>
        <taxon>Pentapetalae</taxon>
        <taxon>rosids</taxon>
        <taxon>Vitales</taxon>
        <taxon>Vitaceae</taxon>
        <taxon>Viteae</taxon>
        <taxon>Vitis</taxon>
    </lineage>
</organism>
<gene>
    <name evidence="1" type="ORF">CK203_044566</name>
</gene>
<dbReference type="PANTHER" id="PTHR34222">
    <property type="entry name" value="GAG_PRE-INTEGRS DOMAIN-CONTAINING PROTEIN"/>
    <property type="match status" value="1"/>
</dbReference>
<dbReference type="Proteomes" id="UP000288805">
    <property type="component" value="Unassembled WGS sequence"/>
</dbReference>
<evidence type="ECO:0000313" key="2">
    <source>
        <dbReference type="Proteomes" id="UP000288805"/>
    </source>
</evidence>
<evidence type="ECO:0000313" key="1">
    <source>
        <dbReference type="EMBL" id="RVW81676.1"/>
    </source>
</evidence>
<sequence>MSWAQGGENYYATQDTDHGYRPGIWEQRKHLERLTTFPSDDDYSSGHDYHRSNHHRIDEHLQNLGIGSRPYFRGVDDRSYHNFRDRDSSSSTFSRNDFNQFPMMHPEGYSNTGTRASDSYGYDQSSSSSSIAYRGFGYYQAGVDPNSLRNHIFLIMDHQANHLTHHIRVMNTLSIISSLRNCHPNFLFYVSPDTRPIRLGTLRVNDHTATLNHDWTKQGKGTVTQYYNTIRSLWLEVDFYQTVEMESAMNSMKLKNFLEFERVFKFLAGLNSKLDRVRGQVLSGEPSLKEVHAYVKGGKIKRIVMLPNSTTMNPIVTTPINSALVASNSILGVPKMDGRKSLGRDNLWCGYCQQSGHIRDIC</sequence>
<name>A0A438HB51_VITVI</name>
<accession>A0A438HB51</accession>
<comment type="caution">
    <text evidence="1">The sequence shown here is derived from an EMBL/GenBank/DDBJ whole genome shotgun (WGS) entry which is preliminary data.</text>
</comment>
<evidence type="ECO:0008006" key="3">
    <source>
        <dbReference type="Google" id="ProtNLM"/>
    </source>
</evidence>
<dbReference type="PANTHER" id="PTHR34222:SF37">
    <property type="entry name" value="RETROTRANSPOSON GAG DOMAIN-CONTAINING PROTEIN"/>
    <property type="match status" value="1"/>
</dbReference>